<reference evidence="2" key="2">
    <citation type="submission" date="2023-06" db="EMBL/GenBank/DDBJ databases">
        <authorList>
            <person name="Ma L."/>
            <person name="Liu K.-W."/>
            <person name="Li Z."/>
            <person name="Hsiao Y.-Y."/>
            <person name="Qi Y."/>
            <person name="Fu T."/>
            <person name="Tang G."/>
            <person name="Zhang D."/>
            <person name="Sun W.-H."/>
            <person name="Liu D.-K."/>
            <person name="Li Y."/>
            <person name="Chen G.-Z."/>
            <person name="Liu X.-D."/>
            <person name="Liao X.-Y."/>
            <person name="Jiang Y.-T."/>
            <person name="Yu X."/>
            <person name="Hao Y."/>
            <person name="Huang J."/>
            <person name="Zhao X.-W."/>
            <person name="Ke S."/>
            <person name="Chen Y.-Y."/>
            <person name="Wu W.-L."/>
            <person name="Hsu J.-L."/>
            <person name="Lin Y.-F."/>
            <person name="Huang M.-D."/>
            <person name="Li C.-Y."/>
            <person name="Huang L."/>
            <person name="Wang Z.-W."/>
            <person name="Zhao X."/>
            <person name="Zhong W.-Y."/>
            <person name="Peng D.-H."/>
            <person name="Ahmad S."/>
            <person name="Lan S."/>
            <person name="Zhang J.-S."/>
            <person name="Tsai W.-C."/>
            <person name="Van De Peer Y."/>
            <person name="Liu Z.-J."/>
        </authorList>
    </citation>
    <scope>NUCLEOTIDE SEQUENCE</scope>
    <source>
        <strain evidence="2">CP</strain>
        <tissue evidence="2">Leaves</tissue>
    </source>
</reference>
<evidence type="ECO:0000256" key="1">
    <source>
        <dbReference type="SAM" id="MobiDB-lite"/>
    </source>
</evidence>
<keyword evidence="3" id="KW-1185">Reference proteome</keyword>
<dbReference type="EMBL" id="JAUJYO010000006">
    <property type="protein sequence ID" value="KAK1314085.1"/>
    <property type="molecule type" value="Genomic_DNA"/>
</dbReference>
<dbReference type="Proteomes" id="UP001180020">
    <property type="component" value="Unassembled WGS sequence"/>
</dbReference>
<feature type="compositionally biased region" description="Low complexity" evidence="1">
    <location>
        <begin position="197"/>
        <end position="212"/>
    </location>
</feature>
<feature type="region of interest" description="Disordered" evidence="1">
    <location>
        <begin position="1"/>
        <end position="79"/>
    </location>
</feature>
<reference evidence="2" key="1">
    <citation type="journal article" date="2023" name="Nat. Commun.">
        <title>Diploid and tetraploid genomes of Acorus and the evolution of monocots.</title>
        <authorList>
            <person name="Ma L."/>
            <person name="Liu K.W."/>
            <person name="Li Z."/>
            <person name="Hsiao Y.Y."/>
            <person name="Qi Y."/>
            <person name="Fu T."/>
            <person name="Tang G.D."/>
            <person name="Zhang D."/>
            <person name="Sun W.H."/>
            <person name="Liu D.K."/>
            <person name="Li Y."/>
            <person name="Chen G.Z."/>
            <person name="Liu X.D."/>
            <person name="Liao X.Y."/>
            <person name="Jiang Y.T."/>
            <person name="Yu X."/>
            <person name="Hao Y."/>
            <person name="Huang J."/>
            <person name="Zhao X.W."/>
            <person name="Ke S."/>
            <person name="Chen Y.Y."/>
            <person name="Wu W.L."/>
            <person name="Hsu J.L."/>
            <person name="Lin Y.F."/>
            <person name="Huang M.D."/>
            <person name="Li C.Y."/>
            <person name="Huang L."/>
            <person name="Wang Z.W."/>
            <person name="Zhao X."/>
            <person name="Zhong W.Y."/>
            <person name="Peng D.H."/>
            <person name="Ahmad S."/>
            <person name="Lan S."/>
            <person name="Zhang J.S."/>
            <person name="Tsai W.C."/>
            <person name="Van de Peer Y."/>
            <person name="Liu Z.J."/>
        </authorList>
    </citation>
    <scope>NUCLEOTIDE SEQUENCE</scope>
    <source>
        <strain evidence="2">CP</strain>
    </source>
</reference>
<comment type="caution">
    <text evidence="2">The sequence shown here is derived from an EMBL/GenBank/DDBJ whole genome shotgun (WGS) entry which is preliminary data.</text>
</comment>
<gene>
    <name evidence="2" type="ORF">QJS10_CPA06g01667</name>
</gene>
<dbReference type="AlphaFoldDB" id="A0AAV9EML7"/>
<organism evidence="2 3">
    <name type="scientific">Acorus calamus</name>
    <name type="common">Sweet flag</name>
    <dbReference type="NCBI Taxonomy" id="4465"/>
    <lineage>
        <taxon>Eukaryota</taxon>
        <taxon>Viridiplantae</taxon>
        <taxon>Streptophyta</taxon>
        <taxon>Embryophyta</taxon>
        <taxon>Tracheophyta</taxon>
        <taxon>Spermatophyta</taxon>
        <taxon>Magnoliopsida</taxon>
        <taxon>Liliopsida</taxon>
        <taxon>Acoraceae</taxon>
        <taxon>Acorus</taxon>
    </lineage>
</organism>
<name>A0AAV9EML7_ACOCL</name>
<evidence type="ECO:0000313" key="3">
    <source>
        <dbReference type="Proteomes" id="UP001180020"/>
    </source>
</evidence>
<sequence>MWHPRGSPPGCQLDINDGGSVPRSDDLSTGQIAGSDLKRKVECPPVSIGDRSGSVRGRLGPFRVSSVAGGRGDGQRDERRRDVSVYFKRQVVGLFKTHACSSRGRKVDICGSRSIKPTSSFFYSRDPPSSKGRGPTQVHEVRSDMCSSHVHTDSPFIQPVKVPMQQEVKSMHKSKIKSIIICQPVQTIDHDTSLSKGAETSPSEAASSGPSSLAEDIFSYGEHTDGGLAVSKEEEAPLSAQGSDLSLVPFSEEIEDLLGSGSQTPKEVPSPVVVEPREAEFLGSPGCEKATQIGVFFQNEGERFQFKSFLYKSKQESDANRPRPNQQNLS</sequence>
<proteinExistence type="predicted"/>
<evidence type="ECO:0000313" key="2">
    <source>
        <dbReference type="EMBL" id="KAK1314085.1"/>
    </source>
</evidence>
<accession>A0AAV9EML7</accession>
<protein>
    <submittedName>
        <fullName evidence="2">Uncharacterized protein</fullName>
    </submittedName>
</protein>
<feature type="region of interest" description="Disordered" evidence="1">
    <location>
        <begin position="192"/>
        <end position="217"/>
    </location>
</feature>